<evidence type="ECO:0000256" key="1">
    <source>
        <dbReference type="ARBA" id="ARBA00004496"/>
    </source>
</evidence>
<comment type="catalytic activity">
    <reaction evidence="7 8">
        <text>UDP-N-acetyl-alpha-D-muramoyl-L-alanine + D-glutamate + ATP = UDP-N-acetyl-alpha-D-muramoyl-L-alanyl-D-glutamate + ADP + phosphate + H(+)</text>
        <dbReference type="Rhea" id="RHEA:16429"/>
        <dbReference type="ChEBI" id="CHEBI:15378"/>
        <dbReference type="ChEBI" id="CHEBI:29986"/>
        <dbReference type="ChEBI" id="CHEBI:30616"/>
        <dbReference type="ChEBI" id="CHEBI:43474"/>
        <dbReference type="ChEBI" id="CHEBI:83898"/>
        <dbReference type="ChEBI" id="CHEBI:83900"/>
        <dbReference type="ChEBI" id="CHEBI:456216"/>
        <dbReference type="EC" id="6.3.2.9"/>
    </reaction>
</comment>
<name>A0A6B0YZJ4_9CHLR</name>
<dbReference type="GO" id="GO:0009252">
    <property type="term" value="P:peptidoglycan biosynthetic process"/>
    <property type="evidence" value="ECO:0007669"/>
    <property type="project" value="UniProtKB-UniRule"/>
</dbReference>
<dbReference type="GO" id="GO:0005524">
    <property type="term" value="F:ATP binding"/>
    <property type="evidence" value="ECO:0007669"/>
    <property type="project" value="UniProtKB-UniRule"/>
</dbReference>
<dbReference type="Pfam" id="PF08245">
    <property type="entry name" value="Mur_ligase_M"/>
    <property type="match status" value="1"/>
</dbReference>
<keyword evidence="7 8" id="KW-0133">Cell shape</keyword>
<evidence type="ECO:0000259" key="9">
    <source>
        <dbReference type="Pfam" id="PF02875"/>
    </source>
</evidence>
<dbReference type="Gene3D" id="3.40.1190.10">
    <property type="entry name" value="Mur-like, catalytic domain"/>
    <property type="match status" value="1"/>
</dbReference>
<dbReference type="EMBL" id="VXRG01000128">
    <property type="protein sequence ID" value="MXY94828.1"/>
    <property type="molecule type" value="Genomic_DNA"/>
</dbReference>
<dbReference type="HAMAP" id="MF_00639">
    <property type="entry name" value="MurD"/>
    <property type="match status" value="1"/>
</dbReference>
<dbReference type="NCBIfam" id="TIGR01087">
    <property type="entry name" value="murD"/>
    <property type="match status" value="1"/>
</dbReference>
<evidence type="ECO:0000256" key="3">
    <source>
        <dbReference type="ARBA" id="ARBA00022490"/>
    </source>
</evidence>
<dbReference type="GO" id="GO:0071555">
    <property type="term" value="P:cell wall organization"/>
    <property type="evidence" value="ECO:0007669"/>
    <property type="project" value="UniProtKB-KW"/>
</dbReference>
<sequence length="516" mass="55570">MIANAEEFNFLERNVVILGMGRQGMALARYFSAAGANVTISDVAPAQKLAEELEQLGDLPVALALGGHPPNLLDDCDLLCLSGGVRLQSQLVQDAISLGIPLSNDSLLTMQLAPCPVIAITGSSGKTTTTTLVGEMLQKTVGDAHTVHVGGNIGRPLLDRLDAIREDDMMVLELSSFQLELFDPSVAYGPLDRLGPDVAAILNVTPNHLDRHSSMADYVLAKSNLLRHLKPTSVVVLNADDPVASRMAGWHDDEQSLPADWELDSLLAQCRTDLGRDRRIIPFSSSLSRIQRTSLHSSESRPRRVAGAWASETTEDLFFEGRPFCRRTDVRLRGEHNISNLLAAAVVSGAAGASLEAMGRVARSFAGVPHRLEEMRPKGNVVWINDSIATAPERAVAGLQVFPPGAQTLILLAGGKDKNLPWDTFADEVLDRVQCLIGFGEAGSMIADIVRERASFRRISAPCCAVVQRLDEAVVLAKQTATPGTVVLFSPGGTSYDAYKNFEQRGEHFRNLVAGG</sequence>
<dbReference type="Gene3D" id="3.40.50.720">
    <property type="entry name" value="NAD(P)-binding Rossmann-like Domain"/>
    <property type="match status" value="1"/>
</dbReference>
<evidence type="ECO:0000256" key="7">
    <source>
        <dbReference type="HAMAP-Rule" id="MF_00639"/>
    </source>
</evidence>
<dbReference type="GO" id="GO:0005737">
    <property type="term" value="C:cytoplasm"/>
    <property type="evidence" value="ECO:0007669"/>
    <property type="project" value="UniProtKB-SubCell"/>
</dbReference>
<reference evidence="11" key="1">
    <citation type="submission" date="2019-09" db="EMBL/GenBank/DDBJ databases">
        <title>Characterisation of the sponge microbiome using genome-centric metagenomics.</title>
        <authorList>
            <person name="Engelberts J.P."/>
            <person name="Robbins S.J."/>
            <person name="De Goeij J.M."/>
            <person name="Aranda M."/>
            <person name="Bell S.C."/>
            <person name="Webster N.S."/>
        </authorList>
    </citation>
    <scope>NUCLEOTIDE SEQUENCE</scope>
    <source>
        <strain evidence="11">SB0664_bin_27</strain>
    </source>
</reference>
<keyword evidence="7 8" id="KW-0131">Cell cycle</keyword>
<keyword evidence="7 8" id="KW-0961">Cell wall biogenesis/degradation</keyword>
<comment type="pathway">
    <text evidence="2 7 8">Cell wall biogenesis; peptidoglycan biosynthesis.</text>
</comment>
<dbReference type="PANTHER" id="PTHR43692">
    <property type="entry name" value="UDP-N-ACETYLMURAMOYLALANINE--D-GLUTAMATE LIGASE"/>
    <property type="match status" value="1"/>
</dbReference>
<dbReference type="InterPro" id="IPR013221">
    <property type="entry name" value="Mur_ligase_cen"/>
</dbReference>
<dbReference type="InterPro" id="IPR005762">
    <property type="entry name" value="MurD"/>
</dbReference>
<dbReference type="Gene3D" id="3.90.190.20">
    <property type="entry name" value="Mur ligase, C-terminal domain"/>
    <property type="match status" value="1"/>
</dbReference>
<organism evidence="11">
    <name type="scientific">Caldilineaceae bacterium SB0664_bin_27</name>
    <dbReference type="NCBI Taxonomy" id="2605260"/>
    <lineage>
        <taxon>Bacteria</taxon>
        <taxon>Bacillati</taxon>
        <taxon>Chloroflexota</taxon>
        <taxon>Caldilineae</taxon>
        <taxon>Caldilineales</taxon>
        <taxon>Caldilineaceae</taxon>
    </lineage>
</organism>
<feature type="domain" description="Mur ligase central" evidence="10">
    <location>
        <begin position="120"/>
        <end position="251"/>
    </location>
</feature>
<keyword evidence="7 8" id="KW-0132">Cell division</keyword>
<dbReference type="PANTHER" id="PTHR43692:SF1">
    <property type="entry name" value="UDP-N-ACETYLMURAMOYLALANINE--D-GLUTAMATE LIGASE"/>
    <property type="match status" value="1"/>
</dbReference>
<dbReference type="GO" id="GO:0008360">
    <property type="term" value="P:regulation of cell shape"/>
    <property type="evidence" value="ECO:0007669"/>
    <property type="project" value="UniProtKB-KW"/>
</dbReference>
<evidence type="ECO:0000313" key="11">
    <source>
        <dbReference type="EMBL" id="MXY94828.1"/>
    </source>
</evidence>
<dbReference type="EC" id="6.3.2.9" evidence="7 8"/>
<dbReference type="UniPathway" id="UPA00219"/>
<dbReference type="AlphaFoldDB" id="A0A6B0YZJ4"/>
<keyword evidence="7 8" id="KW-0573">Peptidoglycan synthesis</keyword>
<gene>
    <name evidence="7 11" type="primary">murD</name>
    <name evidence="11" type="ORF">F4Y42_15420</name>
</gene>
<feature type="binding site" evidence="7">
    <location>
        <begin position="122"/>
        <end position="128"/>
    </location>
    <ligand>
        <name>ATP</name>
        <dbReference type="ChEBI" id="CHEBI:30616"/>
    </ligand>
</feature>
<comment type="similarity">
    <text evidence="7">Belongs to the MurCDEF family.</text>
</comment>
<dbReference type="Pfam" id="PF21799">
    <property type="entry name" value="MurD-like_N"/>
    <property type="match status" value="1"/>
</dbReference>
<accession>A0A6B0YZJ4</accession>
<evidence type="ECO:0000256" key="4">
    <source>
        <dbReference type="ARBA" id="ARBA00022598"/>
    </source>
</evidence>
<dbReference type="InterPro" id="IPR004101">
    <property type="entry name" value="Mur_ligase_C"/>
</dbReference>
<dbReference type="Pfam" id="PF02875">
    <property type="entry name" value="Mur_ligase_C"/>
    <property type="match status" value="1"/>
</dbReference>
<evidence type="ECO:0000256" key="2">
    <source>
        <dbReference type="ARBA" id="ARBA00004752"/>
    </source>
</evidence>
<dbReference type="GO" id="GO:0008764">
    <property type="term" value="F:UDP-N-acetylmuramoylalanine-D-glutamate ligase activity"/>
    <property type="evidence" value="ECO:0007669"/>
    <property type="project" value="UniProtKB-UniRule"/>
</dbReference>
<keyword evidence="5 7" id="KW-0547">Nucleotide-binding</keyword>
<dbReference type="SUPFAM" id="SSF53244">
    <property type="entry name" value="MurD-like peptide ligases, peptide-binding domain"/>
    <property type="match status" value="1"/>
</dbReference>
<evidence type="ECO:0000256" key="8">
    <source>
        <dbReference type="RuleBase" id="RU003664"/>
    </source>
</evidence>
<dbReference type="InterPro" id="IPR036565">
    <property type="entry name" value="Mur-like_cat_sf"/>
</dbReference>
<keyword evidence="3 7" id="KW-0963">Cytoplasm</keyword>
<evidence type="ECO:0000256" key="5">
    <source>
        <dbReference type="ARBA" id="ARBA00022741"/>
    </source>
</evidence>
<dbReference type="GO" id="GO:0051301">
    <property type="term" value="P:cell division"/>
    <property type="evidence" value="ECO:0007669"/>
    <property type="project" value="UniProtKB-KW"/>
</dbReference>
<feature type="domain" description="Mur ligase C-terminal" evidence="9">
    <location>
        <begin position="370"/>
        <end position="491"/>
    </location>
</feature>
<comment type="function">
    <text evidence="7 8">Cell wall formation. Catalyzes the addition of glutamate to the nucleotide precursor UDP-N-acetylmuramoyl-L-alanine (UMA).</text>
</comment>
<dbReference type="InterPro" id="IPR036615">
    <property type="entry name" value="Mur_ligase_C_dom_sf"/>
</dbReference>
<comment type="caution">
    <text evidence="11">The sequence shown here is derived from an EMBL/GenBank/DDBJ whole genome shotgun (WGS) entry which is preliminary data.</text>
</comment>
<dbReference type="SUPFAM" id="SSF53623">
    <property type="entry name" value="MurD-like peptide ligases, catalytic domain"/>
    <property type="match status" value="1"/>
</dbReference>
<evidence type="ECO:0000256" key="6">
    <source>
        <dbReference type="ARBA" id="ARBA00022840"/>
    </source>
</evidence>
<keyword evidence="4 7" id="KW-0436">Ligase</keyword>
<protein>
    <recommendedName>
        <fullName evidence="7 8">UDP-N-acetylmuramoylalanine--D-glutamate ligase</fullName>
        <ecNumber evidence="7 8">6.3.2.9</ecNumber>
    </recommendedName>
    <alternativeName>
        <fullName evidence="7">D-glutamic acid-adding enzyme</fullName>
    </alternativeName>
    <alternativeName>
        <fullName evidence="7">UDP-N-acetylmuramoyl-L-alanyl-D-glutamate synthetase</fullName>
    </alternativeName>
</protein>
<dbReference type="SUPFAM" id="SSF51984">
    <property type="entry name" value="MurCD N-terminal domain"/>
    <property type="match status" value="1"/>
</dbReference>
<comment type="subcellular location">
    <subcellularLocation>
        <location evidence="1 7 8">Cytoplasm</location>
    </subcellularLocation>
</comment>
<keyword evidence="6 7" id="KW-0067">ATP-binding</keyword>
<proteinExistence type="inferred from homology"/>
<evidence type="ECO:0000259" key="10">
    <source>
        <dbReference type="Pfam" id="PF08245"/>
    </source>
</evidence>